<name>A0A4Y9SBT5_9BURK</name>
<comment type="caution">
    <text evidence="1">The sequence shown here is derived from an EMBL/GenBank/DDBJ whole genome shotgun (WGS) entry which is preliminary data.</text>
</comment>
<sequence>MIYSRIVSCYDSPVTLAGRTINSVHAEYSFVAFRLDNDDIIGFAVEEVSVGRWFEVFPLCLHEPGGSYPFIWAELSAPFTVVSSELLWREEWLEPASDNAGFLGTGPGFTQHAAALGTAPAENGNIVKVLAGIKLIGLEGAQFVVCSSHNTPFKTDLAMDIVEVGNIVRFHTCV</sequence>
<accession>A0A4Y9SBT5</accession>
<dbReference type="EMBL" id="SPVG01000212">
    <property type="protein sequence ID" value="TFW17104.1"/>
    <property type="molecule type" value="Genomic_DNA"/>
</dbReference>
<organism evidence="1 2">
    <name type="scientific">Duganella callida</name>
    <dbReference type="NCBI Taxonomy" id="2561932"/>
    <lineage>
        <taxon>Bacteria</taxon>
        <taxon>Pseudomonadati</taxon>
        <taxon>Pseudomonadota</taxon>
        <taxon>Betaproteobacteria</taxon>
        <taxon>Burkholderiales</taxon>
        <taxon>Oxalobacteraceae</taxon>
        <taxon>Telluria group</taxon>
        <taxon>Duganella</taxon>
    </lineage>
</organism>
<evidence type="ECO:0000313" key="1">
    <source>
        <dbReference type="EMBL" id="TFW17104.1"/>
    </source>
</evidence>
<gene>
    <name evidence="1" type="ORF">E4L98_21440</name>
</gene>
<reference evidence="1 2" key="1">
    <citation type="submission" date="2019-03" db="EMBL/GenBank/DDBJ databases">
        <title>Draft Genome Sequence of Duganella callidus sp. nov., a Novel Duganella Species Isolated from Cultivated Soil.</title>
        <authorList>
            <person name="Raths R."/>
            <person name="Peta V."/>
            <person name="Bucking H."/>
        </authorList>
    </citation>
    <scope>NUCLEOTIDE SEQUENCE [LARGE SCALE GENOMIC DNA]</scope>
    <source>
        <strain evidence="1 2">DN04</strain>
    </source>
</reference>
<dbReference type="AlphaFoldDB" id="A0A4Y9SBT5"/>
<keyword evidence="2" id="KW-1185">Reference proteome</keyword>
<dbReference type="Proteomes" id="UP000297729">
    <property type="component" value="Unassembled WGS sequence"/>
</dbReference>
<evidence type="ECO:0000313" key="2">
    <source>
        <dbReference type="Proteomes" id="UP000297729"/>
    </source>
</evidence>
<dbReference type="OrthoDB" id="8774457at2"/>
<proteinExistence type="predicted"/>
<protein>
    <submittedName>
        <fullName evidence="1">Uncharacterized protein</fullName>
    </submittedName>
</protein>